<name>A0A0A9BXB1_ARUDO</name>
<proteinExistence type="predicted"/>
<dbReference type="AlphaFoldDB" id="A0A0A9BXB1"/>
<evidence type="ECO:0000256" key="1">
    <source>
        <dbReference type="SAM" id="MobiDB-lite"/>
    </source>
</evidence>
<accession>A0A0A9BXB1</accession>
<feature type="region of interest" description="Disordered" evidence="1">
    <location>
        <begin position="1"/>
        <end position="30"/>
    </location>
</feature>
<reference evidence="2" key="2">
    <citation type="journal article" date="2015" name="Data Brief">
        <title>Shoot transcriptome of the giant reed, Arundo donax.</title>
        <authorList>
            <person name="Barrero R.A."/>
            <person name="Guerrero F.D."/>
            <person name="Moolhuijzen P."/>
            <person name="Goolsby J.A."/>
            <person name="Tidwell J."/>
            <person name="Bellgard S.E."/>
            <person name="Bellgard M.I."/>
        </authorList>
    </citation>
    <scope>NUCLEOTIDE SEQUENCE</scope>
    <source>
        <tissue evidence="2">Shoot tissue taken approximately 20 cm above the soil surface</tissue>
    </source>
</reference>
<feature type="compositionally biased region" description="Basic and acidic residues" evidence="1">
    <location>
        <begin position="21"/>
        <end position="30"/>
    </location>
</feature>
<dbReference type="EMBL" id="GBRH01229246">
    <property type="protein sequence ID" value="JAD68649.1"/>
    <property type="molecule type" value="Transcribed_RNA"/>
</dbReference>
<organism evidence="2">
    <name type="scientific">Arundo donax</name>
    <name type="common">Giant reed</name>
    <name type="synonym">Donax arundinaceus</name>
    <dbReference type="NCBI Taxonomy" id="35708"/>
    <lineage>
        <taxon>Eukaryota</taxon>
        <taxon>Viridiplantae</taxon>
        <taxon>Streptophyta</taxon>
        <taxon>Embryophyta</taxon>
        <taxon>Tracheophyta</taxon>
        <taxon>Spermatophyta</taxon>
        <taxon>Magnoliopsida</taxon>
        <taxon>Liliopsida</taxon>
        <taxon>Poales</taxon>
        <taxon>Poaceae</taxon>
        <taxon>PACMAD clade</taxon>
        <taxon>Arundinoideae</taxon>
        <taxon>Arundineae</taxon>
        <taxon>Arundo</taxon>
    </lineage>
</organism>
<evidence type="ECO:0000313" key="2">
    <source>
        <dbReference type="EMBL" id="JAD68649.1"/>
    </source>
</evidence>
<reference evidence="2" key="1">
    <citation type="submission" date="2014-09" db="EMBL/GenBank/DDBJ databases">
        <authorList>
            <person name="Magalhaes I.L.F."/>
            <person name="Oliveira U."/>
            <person name="Santos F.R."/>
            <person name="Vidigal T.H.D.A."/>
            <person name="Brescovit A.D."/>
            <person name="Santos A.J."/>
        </authorList>
    </citation>
    <scope>NUCLEOTIDE SEQUENCE</scope>
    <source>
        <tissue evidence="2">Shoot tissue taken approximately 20 cm above the soil surface</tissue>
    </source>
</reference>
<protein>
    <submittedName>
        <fullName evidence="2">Uncharacterized protein</fullName>
    </submittedName>
</protein>
<sequence length="30" mass="3317">MHAIICTSADDRARAHTRSTSAEEVREMGN</sequence>